<comment type="function">
    <text evidence="1">Hydrolyzes indole-3-acetamide (IAM) into indole-3-acetic acid (IAA).</text>
</comment>
<dbReference type="PANTHER" id="PTHR11895">
    <property type="entry name" value="TRANSAMIDASE"/>
    <property type="match status" value="1"/>
</dbReference>
<keyword evidence="5" id="KW-1185">Reference proteome</keyword>
<protein>
    <recommendedName>
        <fullName evidence="2">Indoleacetamide hydrolase</fullName>
    </recommendedName>
</protein>
<evidence type="ECO:0000259" key="3">
    <source>
        <dbReference type="Pfam" id="PF01425"/>
    </source>
</evidence>
<evidence type="ECO:0000256" key="2">
    <source>
        <dbReference type="ARBA" id="ARBA00021874"/>
    </source>
</evidence>
<dbReference type="RefSeq" id="WP_168297173.1">
    <property type="nucleotide sequence ID" value="NZ_CP071609.1"/>
</dbReference>
<gene>
    <name evidence="4" type="ORF">ABID08_004506</name>
</gene>
<dbReference type="PROSITE" id="PS00571">
    <property type="entry name" value="AMIDASES"/>
    <property type="match status" value="1"/>
</dbReference>
<evidence type="ECO:0000313" key="5">
    <source>
        <dbReference type="Proteomes" id="UP001549077"/>
    </source>
</evidence>
<dbReference type="SUPFAM" id="SSF75304">
    <property type="entry name" value="Amidase signature (AS) enzymes"/>
    <property type="match status" value="1"/>
</dbReference>
<comment type="caution">
    <text evidence="4">The sequence shown here is derived from an EMBL/GenBank/DDBJ whole genome shotgun (WGS) entry which is preliminary data.</text>
</comment>
<dbReference type="InterPro" id="IPR036928">
    <property type="entry name" value="AS_sf"/>
</dbReference>
<accession>A0ABV2MKZ2</accession>
<dbReference type="GO" id="GO:0050567">
    <property type="term" value="F:glutaminyl-tRNA synthase (glutamine-hydrolyzing) activity"/>
    <property type="evidence" value="ECO:0007669"/>
    <property type="project" value="UniProtKB-EC"/>
</dbReference>
<dbReference type="GO" id="GO:0050566">
    <property type="term" value="F:asparaginyl-tRNA synthase (glutamine-hydrolyzing) activity"/>
    <property type="evidence" value="ECO:0007669"/>
    <property type="project" value="UniProtKB-EC"/>
</dbReference>
<dbReference type="InterPro" id="IPR000120">
    <property type="entry name" value="Amidase"/>
</dbReference>
<dbReference type="PANTHER" id="PTHR11895:SF176">
    <property type="entry name" value="AMIDASE AMID-RELATED"/>
    <property type="match status" value="1"/>
</dbReference>
<dbReference type="EMBL" id="JBEPMY010000015">
    <property type="protein sequence ID" value="MET3757125.1"/>
    <property type="molecule type" value="Genomic_DNA"/>
</dbReference>
<feature type="domain" description="Amidase" evidence="3">
    <location>
        <begin position="22"/>
        <end position="428"/>
    </location>
</feature>
<evidence type="ECO:0000313" key="4">
    <source>
        <dbReference type="EMBL" id="MET3757125.1"/>
    </source>
</evidence>
<reference evidence="4 5" key="1">
    <citation type="submission" date="2024-06" db="EMBL/GenBank/DDBJ databases">
        <title>Genomic Encyclopedia of Type Strains, Phase IV (KMG-IV): sequencing the most valuable type-strain genomes for metagenomic binning, comparative biology and taxonomic classification.</title>
        <authorList>
            <person name="Goeker M."/>
        </authorList>
    </citation>
    <scope>NUCLEOTIDE SEQUENCE [LARGE SCALE GENOMIC DNA]</scope>
    <source>
        <strain evidence="4 5">DSM 29288</strain>
    </source>
</reference>
<dbReference type="InterPro" id="IPR023631">
    <property type="entry name" value="Amidase_dom"/>
</dbReference>
<dbReference type="GeneID" id="91152674"/>
<dbReference type="Proteomes" id="UP001549077">
    <property type="component" value="Unassembled WGS sequence"/>
</dbReference>
<dbReference type="InterPro" id="IPR020556">
    <property type="entry name" value="Amidase_CS"/>
</dbReference>
<dbReference type="Gene3D" id="3.90.1300.10">
    <property type="entry name" value="Amidase signature (AS) domain"/>
    <property type="match status" value="1"/>
</dbReference>
<organism evidence="4 5">
    <name type="scientific">Rhizobium binae</name>
    <dbReference type="NCBI Taxonomy" id="1138190"/>
    <lineage>
        <taxon>Bacteria</taxon>
        <taxon>Pseudomonadati</taxon>
        <taxon>Pseudomonadota</taxon>
        <taxon>Alphaproteobacteria</taxon>
        <taxon>Hyphomicrobiales</taxon>
        <taxon>Rhizobiaceae</taxon>
        <taxon>Rhizobium/Agrobacterium group</taxon>
        <taxon>Rhizobium</taxon>
    </lineage>
</organism>
<name>A0ABV2MKZ2_9HYPH</name>
<sequence>MTDRKSIKQIAAEIQSGRSVVEVVEESLVAADRLNPEHRSFITIAREAALSQAAKADAQRHGGTQHGPLHGVPFAAKDMFETAGILTTGGSPVLKDNVPETSALVVARLEEAGSVLIGKANQHEFAYGATGENNWSGTTRNPFDTTRLAGGSSGGSAAAVAAGIVPYALGTDTGGSVRVPAALCGVVGFKPSFGRMSLQGVIPYCWSLDHAGIFANTVEDVGLVFDQTTSVARAVNPENLRVGIIKGWAERSEPPVRRAFLTAKSALEQMGATFTEIELPDQAEARTVSLTIQLAETLAYHGPNLARARSSFGEDMLSGMALGQFLSAESYVQCKRMLEIYNRAFAETMSSVDVLLTPGCPITAPEVGAVHVDVGGDSLPVGNALTLFTSFFNLVGTPAIALPVREETSHLPVSVQLVGGRNRDAELLGVAQVFEETLRRTKMIAA</sequence>
<keyword evidence="4" id="KW-0436">Ligase</keyword>
<evidence type="ECO:0000256" key="1">
    <source>
        <dbReference type="ARBA" id="ARBA00003871"/>
    </source>
</evidence>
<proteinExistence type="predicted"/>
<dbReference type="Pfam" id="PF01425">
    <property type="entry name" value="Amidase"/>
    <property type="match status" value="1"/>
</dbReference>